<evidence type="ECO:0000256" key="6">
    <source>
        <dbReference type="ARBA" id="ARBA00023136"/>
    </source>
</evidence>
<evidence type="ECO:0000256" key="3">
    <source>
        <dbReference type="ARBA" id="ARBA00022452"/>
    </source>
</evidence>
<keyword evidence="6" id="KW-0472">Membrane</keyword>
<reference evidence="11 12" key="1">
    <citation type="submission" date="2023-06" db="EMBL/GenBank/DDBJ databases">
        <title>Antibody response to the Sneathia vaginalis cytopathogenic toxin A during pregnancy.</title>
        <authorList>
            <person name="Mccoy Z.T."/>
            <person name="Serrano M.G."/>
            <person name="Spaine K."/>
            <person name="Edwards D.J."/>
            <person name="Buck G.A."/>
            <person name="Jefferson K."/>
        </authorList>
    </citation>
    <scope>NUCLEOTIDE SEQUENCE [LARGE SCALE GENOMIC DNA]</scope>
    <source>
        <strain evidence="11 12">CCUG 42621</strain>
    </source>
</reference>
<evidence type="ECO:0000256" key="1">
    <source>
        <dbReference type="ARBA" id="ARBA00004241"/>
    </source>
</evidence>
<keyword evidence="5 9" id="KW-0732">Signal</keyword>
<feature type="domain" description="Trimeric autotransporter adhesin YadA-like C-terminal membrane anchor" evidence="10">
    <location>
        <begin position="99"/>
        <end position="150"/>
    </location>
</feature>
<comment type="caution">
    <text evidence="11">The sequence shown here is derived from an EMBL/GenBank/DDBJ whole genome shotgun (WGS) entry which is preliminary data.</text>
</comment>
<comment type="subcellular location">
    <subcellularLocation>
        <location evidence="2">Cell outer membrane</location>
    </subcellularLocation>
    <subcellularLocation>
        <location evidence="1">Cell surface</location>
    </subcellularLocation>
</comment>
<keyword evidence="8" id="KW-0175">Coiled coil</keyword>
<keyword evidence="4" id="KW-0812">Transmembrane</keyword>
<organism evidence="11 12">
    <name type="scientific">Sneathia sanguinegens</name>
    <dbReference type="NCBI Taxonomy" id="40543"/>
    <lineage>
        <taxon>Bacteria</taxon>
        <taxon>Fusobacteriati</taxon>
        <taxon>Fusobacteriota</taxon>
        <taxon>Fusobacteriia</taxon>
        <taxon>Fusobacteriales</taxon>
        <taxon>Leptotrichiaceae</taxon>
        <taxon>Sneathia</taxon>
    </lineage>
</organism>
<dbReference type="SUPFAM" id="SSF54523">
    <property type="entry name" value="Pili subunits"/>
    <property type="match status" value="1"/>
</dbReference>
<evidence type="ECO:0000256" key="2">
    <source>
        <dbReference type="ARBA" id="ARBA00004442"/>
    </source>
</evidence>
<keyword evidence="3" id="KW-1134">Transmembrane beta strand</keyword>
<feature type="chain" id="PRO_5046513896" evidence="9">
    <location>
        <begin position="23"/>
        <end position="189"/>
    </location>
</feature>
<accession>A0ABT7HIL7</accession>
<evidence type="ECO:0000256" key="9">
    <source>
        <dbReference type="SAM" id="SignalP"/>
    </source>
</evidence>
<feature type="signal peptide" evidence="9">
    <location>
        <begin position="1"/>
        <end position="22"/>
    </location>
</feature>
<dbReference type="InterPro" id="IPR045584">
    <property type="entry name" value="Pilin-like"/>
</dbReference>
<dbReference type="Proteomes" id="UP001225134">
    <property type="component" value="Unassembled WGS sequence"/>
</dbReference>
<evidence type="ECO:0000259" key="10">
    <source>
        <dbReference type="Pfam" id="PF03895"/>
    </source>
</evidence>
<name>A0ABT7HIL7_9FUSO</name>
<protein>
    <submittedName>
        <fullName evidence="11">YadA-like family protein</fullName>
    </submittedName>
</protein>
<evidence type="ECO:0000256" key="5">
    <source>
        <dbReference type="ARBA" id="ARBA00022729"/>
    </source>
</evidence>
<keyword evidence="12" id="KW-1185">Reference proteome</keyword>
<dbReference type="SUPFAM" id="SSF46579">
    <property type="entry name" value="Prefoldin"/>
    <property type="match status" value="1"/>
</dbReference>
<dbReference type="EMBL" id="JASSPP010000003">
    <property type="protein sequence ID" value="MDK9580358.1"/>
    <property type="molecule type" value="Genomic_DNA"/>
</dbReference>
<proteinExistence type="predicted"/>
<evidence type="ECO:0000313" key="11">
    <source>
        <dbReference type="EMBL" id="MDK9580358.1"/>
    </source>
</evidence>
<dbReference type="Gene3D" id="3.30.1300.30">
    <property type="entry name" value="GSPII I/J protein-like"/>
    <property type="match status" value="1"/>
</dbReference>
<dbReference type="InterPro" id="IPR005594">
    <property type="entry name" value="YadA_C"/>
</dbReference>
<feature type="coiled-coil region" evidence="8">
    <location>
        <begin position="158"/>
        <end position="188"/>
    </location>
</feature>
<evidence type="ECO:0000256" key="8">
    <source>
        <dbReference type="SAM" id="Coils"/>
    </source>
</evidence>
<dbReference type="RefSeq" id="WP_066728565.1">
    <property type="nucleotide sequence ID" value="NZ_CP160095.1"/>
</dbReference>
<gene>
    <name evidence="11" type="ORF">QQA45_02350</name>
</gene>
<keyword evidence="7" id="KW-0998">Cell outer membrane</keyword>
<evidence type="ECO:0000256" key="4">
    <source>
        <dbReference type="ARBA" id="ARBA00022692"/>
    </source>
</evidence>
<dbReference type="Pfam" id="PF03895">
    <property type="entry name" value="YadA_anchor"/>
    <property type="match status" value="1"/>
</dbReference>
<evidence type="ECO:0000313" key="12">
    <source>
        <dbReference type="Proteomes" id="UP001225134"/>
    </source>
</evidence>
<evidence type="ECO:0000256" key="7">
    <source>
        <dbReference type="ARBA" id="ARBA00023237"/>
    </source>
</evidence>
<sequence>MKKKIALLLFLLQILAFGNQLLDGNGGNPNKGGSQTPHNAGLNEDTKKYIDEEFKKMSVKNIEMQEAENQKSGLYDGTSAAVAIANLGMANSSFKYSHQISGAYGYYGKNHAFALGVSGVSPDDRVTYRLSSSVTHKGNFSVGLGLGVQFGKYKNNSIDSMKKEIKDLNNEVSDLKEQIKQLKELINKK</sequence>